<evidence type="ECO:0000313" key="3">
    <source>
        <dbReference type="EMBL" id="GAA4912512.1"/>
    </source>
</evidence>
<keyword evidence="1" id="KW-0067">ATP-binding</keyword>
<dbReference type="Proteomes" id="UP001500368">
    <property type="component" value="Unassembled WGS sequence"/>
</dbReference>
<dbReference type="SUPFAM" id="SSF56059">
    <property type="entry name" value="Glutathione synthetase ATP-binding domain-like"/>
    <property type="match status" value="1"/>
</dbReference>
<dbReference type="PANTHER" id="PTHR21621:SF0">
    <property type="entry name" value="BETA-CITRYLGLUTAMATE SYNTHASE B-RELATED"/>
    <property type="match status" value="1"/>
</dbReference>
<sequence>MSGISFPVADRPVVYIIHDNPEWIPPFRDAFTAEGVEFVEWLLPDQVLDLSALPPQGIFWSRLSASSHTRTDPHVKEYGRAVLAWLEASGRTVINGAGVYELEVSKVRQHRLLSQQGFRVPRTTAVFGHTGLVKAAEAFTPPFITKHNQGGKGLGVRRFDSHAELAEAAEDFAPGGDNEPIDGITLIQEYVAPAQPFITRAEFIGGAFHYAVKVDISGGSFELCPADACQVTPGQTGIAAAVCSVPDHDHHDDGQAAAASSAPQFSRREEITDQTPLIQQLSEFLKSQNIGLAGVEFIETAAGEQVVYDVNTNTNYNPAVESSELEAGRLPATRRIAQFLGTVLSSDGA</sequence>
<feature type="domain" description="ATP-grasp" evidence="2">
    <location>
        <begin position="110"/>
        <end position="341"/>
    </location>
</feature>
<keyword evidence="1" id="KW-0547">Nucleotide-binding</keyword>
<accession>A0ABP9FR12</accession>
<dbReference type="EMBL" id="BAABLW010000002">
    <property type="protein sequence ID" value="GAA4912512.1"/>
    <property type="molecule type" value="Genomic_DNA"/>
</dbReference>
<name>A0ABP9FR12_9MICC</name>
<evidence type="ECO:0000259" key="2">
    <source>
        <dbReference type="PROSITE" id="PS50975"/>
    </source>
</evidence>
<dbReference type="PANTHER" id="PTHR21621">
    <property type="entry name" value="RIBOSOMAL PROTEIN S6 MODIFICATION PROTEIN"/>
    <property type="match status" value="1"/>
</dbReference>
<evidence type="ECO:0000313" key="4">
    <source>
        <dbReference type="Proteomes" id="UP001500368"/>
    </source>
</evidence>
<dbReference type="RefSeq" id="WP_345476412.1">
    <property type="nucleotide sequence ID" value="NZ_BAABLW010000002.1"/>
</dbReference>
<keyword evidence="4" id="KW-1185">Reference proteome</keyword>
<gene>
    <name evidence="3" type="ORF">GCM10025790_03890</name>
</gene>
<dbReference type="Gene3D" id="3.30.470.20">
    <property type="entry name" value="ATP-grasp fold, B domain"/>
    <property type="match status" value="1"/>
</dbReference>
<organism evidence="3 4">
    <name type="scientific">Nesterenkonia rhizosphaerae</name>
    <dbReference type="NCBI Taxonomy" id="1348272"/>
    <lineage>
        <taxon>Bacteria</taxon>
        <taxon>Bacillati</taxon>
        <taxon>Actinomycetota</taxon>
        <taxon>Actinomycetes</taxon>
        <taxon>Micrococcales</taxon>
        <taxon>Micrococcaceae</taxon>
        <taxon>Nesterenkonia</taxon>
    </lineage>
</organism>
<protein>
    <submittedName>
        <fullName evidence="3">Glutathione synthase</fullName>
    </submittedName>
</protein>
<dbReference type="InterPro" id="IPR011761">
    <property type="entry name" value="ATP-grasp"/>
</dbReference>
<reference evidence="4" key="1">
    <citation type="journal article" date="2019" name="Int. J. Syst. Evol. Microbiol.">
        <title>The Global Catalogue of Microorganisms (GCM) 10K type strain sequencing project: providing services to taxonomists for standard genome sequencing and annotation.</title>
        <authorList>
            <consortium name="The Broad Institute Genomics Platform"/>
            <consortium name="The Broad Institute Genome Sequencing Center for Infectious Disease"/>
            <person name="Wu L."/>
            <person name="Ma J."/>
        </authorList>
    </citation>
    <scope>NUCLEOTIDE SEQUENCE [LARGE SCALE GENOMIC DNA]</scope>
    <source>
        <strain evidence="4">JCM 19129</strain>
    </source>
</reference>
<evidence type="ECO:0000256" key="1">
    <source>
        <dbReference type="PROSITE-ProRule" id="PRU00409"/>
    </source>
</evidence>
<dbReference type="PROSITE" id="PS50975">
    <property type="entry name" value="ATP_GRASP"/>
    <property type="match status" value="1"/>
</dbReference>
<comment type="caution">
    <text evidence="3">The sequence shown here is derived from an EMBL/GenBank/DDBJ whole genome shotgun (WGS) entry which is preliminary data.</text>
</comment>
<proteinExistence type="predicted"/>